<feature type="chain" id="PRO_5037252643" description="DUF4394 domain-containing protein" evidence="1">
    <location>
        <begin position="24"/>
        <end position="287"/>
    </location>
</feature>
<dbReference type="RefSeq" id="WP_190036316.1">
    <property type="nucleotide sequence ID" value="NZ_BMWD01000010.1"/>
</dbReference>
<keyword evidence="4" id="KW-1185">Reference proteome</keyword>
<dbReference type="EMBL" id="BMWD01000010">
    <property type="protein sequence ID" value="GGX63305.1"/>
    <property type="molecule type" value="Genomic_DNA"/>
</dbReference>
<feature type="domain" description="DUF4394" evidence="2">
    <location>
        <begin position="49"/>
        <end position="281"/>
    </location>
</feature>
<evidence type="ECO:0000259" key="2">
    <source>
        <dbReference type="Pfam" id="PF14339"/>
    </source>
</evidence>
<evidence type="ECO:0000256" key="1">
    <source>
        <dbReference type="SAM" id="SignalP"/>
    </source>
</evidence>
<proteinExistence type="predicted"/>
<comment type="caution">
    <text evidence="3">The sequence shown here is derived from an EMBL/GenBank/DDBJ whole genome shotgun (WGS) entry which is preliminary data.</text>
</comment>
<keyword evidence="1" id="KW-0732">Signal</keyword>
<dbReference type="AlphaFoldDB" id="A0A918NFF3"/>
<evidence type="ECO:0000313" key="4">
    <source>
        <dbReference type="Proteomes" id="UP000645555"/>
    </source>
</evidence>
<organism evidence="3 4">
    <name type="scientific">Streptomyces fructofermentans</name>
    <dbReference type="NCBI Taxonomy" id="152141"/>
    <lineage>
        <taxon>Bacteria</taxon>
        <taxon>Bacillati</taxon>
        <taxon>Actinomycetota</taxon>
        <taxon>Actinomycetes</taxon>
        <taxon>Kitasatosporales</taxon>
        <taxon>Streptomycetaceae</taxon>
        <taxon>Streptomyces</taxon>
    </lineage>
</organism>
<name>A0A918NFF3_9ACTN</name>
<dbReference type="Pfam" id="PF14339">
    <property type="entry name" value="DUF4394"/>
    <property type="match status" value="1"/>
</dbReference>
<feature type="signal peptide" evidence="1">
    <location>
        <begin position="1"/>
        <end position="23"/>
    </location>
</feature>
<gene>
    <name evidence="3" type="ORF">GCM10010515_33710</name>
</gene>
<evidence type="ECO:0000313" key="3">
    <source>
        <dbReference type="EMBL" id="GGX63305.1"/>
    </source>
</evidence>
<sequence length="287" mass="29906">MRKVAVVLALAAVAAAAVPAAGAAPDRADDRWVGTGKGLVTVGLTTDQRLVAFRTQTPGETWNLGRITGLRGDDRLVGIDFRVQDKRLYGVGNRGGVYTVSSAAKAVKASQLTVGLSGRNFGVDFNPAADRLRVISDNGQNLRHRLDAPGVRGATVADIALTNSTRPPSRATGVSGAAYTNNDLDPATGTTLFDIDTLNDRVSLQYPANAGTLAPIGTLGVNAGPAAGFDIFHKPKDGTNSGFAALKTGGAYRFYRIDLLGGGTAHFVGAFPAARQVFDIALPFRQD</sequence>
<dbReference type="Proteomes" id="UP000645555">
    <property type="component" value="Unassembled WGS sequence"/>
</dbReference>
<reference evidence="3" key="1">
    <citation type="journal article" date="2014" name="Int. J. Syst. Evol. Microbiol.">
        <title>Complete genome sequence of Corynebacterium casei LMG S-19264T (=DSM 44701T), isolated from a smear-ripened cheese.</title>
        <authorList>
            <consortium name="US DOE Joint Genome Institute (JGI-PGF)"/>
            <person name="Walter F."/>
            <person name="Albersmeier A."/>
            <person name="Kalinowski J."/>
            <person name="Ruckert C."/>
        </authorList>
    </citation>
    <scope>NUCLEOTIDE SEQUENCE</scope>
    <source>
        <strain evidence="3">JCM 4956</strain>
    </source>
</reference>
<protein>
    <recommendedName>
        <fullName evidence="2">DUF4394 domain-containing protein</fullName>
    </recommendedName>
</protein>
<reference evidence="3" key="2">
    <citation type="submission" date="2020-09" db="EMBL/GenBank/DDBJ databases">
        <authorList>
            <person name="Sun Q."/>
            <person name="Ohkuma M."/>
        </authorList>
    </citation>
    <scope>NUCLEOTIDE SEQUENCE</scope>
    <source>
        <strain evidence="3">JCM 4956</strain>
    </source>
</reference>
<accession>A0A918NFF3</accession>
<dbReference type="InterPro" id="IPR025507">
    <property type="entry name" value="DUF4394"/>
</dbReference>